<keyword evidence="1" id="KW-0732">Signal</keyword>
<dbReference type="Pfam" id="PF25581">
    <property type="entry name" value="AsqO_C"/>
    <property type="match status" value="1"/>
</dbReference>
<keyword evidence="5" id="KW-1185">Reference proteome</keyword>
<evidence type="ECO:0000259" key="3">
    <source>
        <dbReference type="Pfam" id="PF25581"/>
    </source>
</evidence>
<evidence type="ECO:0008006" key="6">
    <source>
        <dbReference type="Google" id="ProtNLM"/>
    </source>
</evidence>
<dbReference type="HOGENOM" id="CLU_051719_1_0_1"/>
<evidence type="ECO:0000313" key="5">
    <source>
        <dbReference type="Proteomes" id="UP000054321"/>
    </source>
</evidence>
<feature type="signal peptide" evidence="1">
    <location>
        <begin position="1"/>
        <end position="21"/>
    </location>
</feature>
<reference evidence="4 5" key="1">
    <citation type="submission" date="2014-04" db="EMBL/GenBank/DDBJ databases">
        <authorList>
            <consortium name="DOE Joint Genome Institute"/>
            <person name="Kuo A."/>
            <person name="Martino E."/>
            <person name="Perotto S."/>
            <person name="Kohler A."/>
            <person name="Nagy L.G."/>
            <person name="Floudas D."/>
            <person name="Copeland A."/>
            <person name="Barry K.W."/>
            <person name="Cichocki N."/>
            <person name="Veneault-Fourrey C."/>
            <person name="LaButti K."/>
            <person name="Lindquist E.A."/>
            <person name="Lipzen A."/>
            <person name="Lundell T."/>
            <person name="Morin E."/>
            <person name="Murat C."/>
            <person name="Sun H."/>
            <person name="Tunlid A."/>
            <person name="Henrissat B."/>
            <person name="Grigoriev I.V."/>
            <person name="Hibbett D.S."/>
            <person name="Martin F."/>
            <person name="Nordberg H.P."/>
            <person name="Cantor M.N."/>
            <person name="Hua S.X."/>
        </authorList>
    </citation>
    <scope>NUCLEOTIDE SEQUENCE [LARGE SCALE GENOMIC DNA]</scope>
    <source>
        <strain evidence="4 5">Zn</strain>
    </source>
</reference>
<dbReference type="EMBL" id="KN832891">
    <property type="protein sequence ID" value="KIM94169.1"/>
    <property type="molecule type" value="Genomic_DNA"/>
</dbReference>
<sequence>MNTLFRILFCVFTLLVRLVSSAHNSDDEITFIPAAVQAGPSYGQFASSASRLDAPKVVPINASAYDWWYFDAVSDDAEESIVIVFYTASVGGFAAGADPTTVDSLSIQARFRNGTSFQASIPASSATIVTVEDGTTGEFKGTGCGWTSTPDMARYLITVDAPSYGVKGIFQLDSIAPAHYPCGPAVEDQTLEIMPNVGWANAVPDSQSQANFVMNGSVFSFTGSGYHDKNWGVVPFTQNVGSWYWGHGRLGDYSIVWYDALTPDETEYTSFYIARDGEIIHSQCSNVQVRPAGENSTYPPTLYSGDPSGFSIVVNLGGGSTLEVDVVDQTTLVSSPVYSRWTGKLNGGIQGSNALTGMALYEQFALLP</sequence>
<dbReference type="InParanoid" id="A0A0C3GSB2"/>
<dbReference type="AlphaFoldDB" id="A0A0C3GSB2"/>
<evidence type="ECO:0000313" key="4">
    <source>
        <dbReference type="EMBL" id="KIM94169.1"/>
    </source>
</evidence>
<accession>A0A0C3GSB2</accession>
<name>A0A0C3GSB2_OIDMZ</name>
<dbReference type="InterPro" id="IPR056402">
    <property type="entry name" value="DA_N"/>
</dbReference>
<evidence type="ECO:0000259" key="2">
    <source>
        <dbReference type="Pfam" id="PF24137"/>
    </source>
</evidence>
<reference evidence="5" key="2">
    <citation type="submission" date="2015-01" db="EMBL/GenBank/DDBJ databases">
        <title>Evolutionary Origins and Diversification of the Mycorrhizal Mutualists.</title>
        <authorList>
            <consortium name="DOE Joint Genome Institute"/>
            <consortium name="Mycorrhizal Genomics Consortium"/>
            <person name="Kohler A."/>
            <person name="Kuo A."/>
            <person name="Nagy L.G."/>
            <person name="Floudas D."/>
            <person name="Copeland A."/>
            <person name="Barry K.W."/>
            <person name="Cichocki N."/>
            <person name="Veneault-Fourrey C."/>
            <person name="LaButti K."/>
            <person name="Lindquist E.A."/>
            <person name="Lipzen A."/>
            <person name="Lundell T."/>
            <person name="Morin E."/>
            <person name="Murat C."/>
            <person name="Riley R."/>
            <person name="Ohm R."/>
            <person name="Sun H."/>
            <person name="Tunlid A."/>
            <person name="Henrissat B."/>
            <person name="Grigoriev I.V."/>
            <person name="Hibbett D.S."/>
            <person name="Martin F."/>
        </authorList>
    </citation>
    <scope>NUCLEOTIDE SEQUENCE [LARGE SCALE GENOMIC DNA]</scope>
    <source>
        <strain evidence="5">Zn</strain>
    </source>
</reference>
<feature type="chain" id="PRO_5002164908" description="AttH domain-containing protein" evidence="1">
    <location>
        <begin position="22"/>
        <end position="368"/>
    </location>
</feature>
<proteinExistence type="predicted"/>
<dbReference type="SUPFAM" id="SSF159245">
    <property type="entry name" value="AttH-like"/>
    <property type="match status" value="1"/>
</dbReference>
<protein>
    <recommendedName>
        <fullName evidence="6">AttH domain-containing protein</fullName>
    </recommendedName>
</protein>
<feature type="domain" description="AsqO/PenF-like C-terminal" evidence="3">
    <location>
        <begin position="238"/>
        <end position="365"/>
    </location>
</feature>
<dbReference type="Proteomes" id="UP000054321">
    <property type="component" value="Unassembled WGS sequence"/>
</dbReference>
<dbReference type="OrthoDB" id="5344254at2759"/>
<evidence type="ECO:0000256" key="1">
    <source>
        <dbReference type="SAM" id="SignalP"/>
    </source>
</evidence>
<dbReference type="InterPro" id="IPR057722">
    <property type="entry name" value="AsqO/PenF-like_C"/>
</dbReference>
<dbReference type="Pfam" id="PF24137">
    <property type="entry name" value="DA_N"/>
    <property type="match status" value="1"/>
</dbReference>
<feature type="domain" description="Diels-Alderase N-terminal" evidence="2">
    <location>
        <begin position="54"/>
        <end position="231"/>
    </location>
</feature>
<dbReference type="STRING" id="913774.A0A0C3GSB2"/>
<organism evidence="4 5">
    <name type="scientific">Oidiodendron maius (strain Zn)</name>
    <dbReference type="NCBI Taxonomy" id="913774"/>
    <lineage>
        <taxon>Eukaryota</taxon>
        <taxon>Fungi</taxon>
        <taxon>Dikarya</taxon>
        <taxon>Ascomycota</taxon>
        <taxon>Pezizomycotina</taxon>
        <taxon>Leotiomycetes</taxon>
        <taxon>Leotiomycetes incertae sedis</taxon>
        <taxon>Myxotrichaceae</taxon>
        <taxon>Oidiodendron</taxon>
    </lineage>
</organism>
<gene>
    <name evidence="4" type="ORF">OIDMADRAFT_136380</name>
</gene>